<evidence type="ECO:0000313" key="3">
    <source>
        <dbReference type="Proteomes" id="UP000694888"/>
    </source>
</evidence>
<gene>
    <name evidence="4" type="primary">LOC101853435</name>
</gene>
<feature type="signal peptide" evidence="2">
    <location>
        <begin position="1"/>
        <end position="27"/>
    </location>
</feature>
<sequence>MAGSNNLNGLLPLACLFLCVLACLAHGHSNHASRASSLSSCPRYGPITRKLCPGNIHFFSRQKCVEEMCARKESRRVPVLTRHGKGRSPRGAFGRSYYPHQGPLHTQNFIPKRHHGQSSKKAKDFICPLDKPEQGIEFNLSVDELLIGLGPDARTIYDNDGNVLGVSVEDAEGSARETDFGIKSSNVDLSDQCCATRQAFFVNSTLVDIYGRERQVAQFQNIGLYQFIRHGFCGNSPGICGQPGTILSRGHCTEASTVMHLAIYAPERETGVAFSFFYVPGFCRCQVFP</sequence>
<dbReference type="RefSeq" id="XP_005091204.2">
    <property type="nucleotide sequence ID" value="XM_005091147.2"/>
</dbReference>
<name>A0ABM0JDI5_APLCA</name>
<proteinExistence type="predicted"/>
<keyword evidence="2" id="KW-0732">Signal</keyword>
<dbReference type="GeneID" id="101853435"/>
<keyword evidence="3" id="KW-1185">Reference proteome</keyword>
<reference evidence="4" key="1">
    <citation type="submission" date="2025-08" db="UniProtKB">
        <authorList>
            <consortium name="RefSeq"/>
        </authorList>
    </citation>
    <scope>IDENTIFICATION</scope>
</reference>
<evidence type="ECO:0000256" key="1">
    <source>
        <dbReference type="SAM" id="MobiDB-lite"/>
    </source>
</evidence>
<protein>
    <submittedName>
        <fullName evidence="4">Uncharacterized protein LOC101853435</fullName>
    </submittedName>
</protein>
<feature type="chain" id="PRO_5046371395" evidence="2">
    <location>
        <begin position="28"/>
        <end position="289"/>
    </location>
</feature>
<evidence type="ECO:0000256" key="2">
    <source>
        <dbReference type="SAM" id="SignalP"/>
    </source>
</evidence>
<organism evidence="3 4">
    <name type="scientific">Aplysia californica</name>
    <name type="common">California sea hare</name>
    <dbReference type="NCBI Taxonomy" id="6500"/>
    <lineage>
        <taxon>Eukaryota</taxon>
        <taxon>Metazoa</taxon>
        <taxon>Spiralia</taxon>
        <taxon>Lophotrochozoa</taxon>
        <taxon>Mollusca</taxon>
        <taxon>Gastropoda</taxon>
        <taxon>Heterobranchia</taxon>
        <taxon>Euthyneura</taxon>
        <taxon>Tectipleura</taxon>
        <taxon>Aplysiida</taxon>
        <taxon>Aplysioidea</taxon>
        <taxon>Aplysiidae</taxon>
        <taxon>Aplysia</taxon>
    </lineage>
</organism>
<feature type="region of interest" description="Disordered" evidence="1">
    <location>
        <begin position="81"/>
        <end position="114"/>
    </location>
</feature>
<accession>A0ABM0JDI5</accession>
<evidence type="ECO:0000313" key="4">
    <source>
        <dbReference type="RefSeq" id="XP_005091204.2"/>
    </source>
</evidence>
<dbReference type="Proteomes" id="UP000694888">
    <property type="component" value="Unplaced"/>
</dbReference>